<proteinExistence type="predicted"/>
<dbReference type="Proteomes" id="UP001595816">
    <property type="component" value="Unassembled WGS sequence"/>
</dbReference>
<protein>
    <submittedName>
        <fullName evidence="1">Uncharacterized protein</fullName>
    </submittedName>
</protein>
<comment type="caution">
    <text evidence="1">The sequence shown here is derived from an EMBL/GenBank/DDBJ whole genome shotgun (WGS) entry which is preliminary data.</text>
</comment>
<evidence type="ECO:0000313" key="1">
    <source>
        <dbReference type="EMBL" id="MFC4129143.1"/>
    </source>
</evidence>
<evidence type="ECO:0000313" key="2">
    <source>
        <dbReference type="Proteomes" id="UP001595816"/>
    </source>
</evidence>
<accession>A0ABV8LF88</accession>
<keyword evidence="2" id="KW-1185">Reference proteome</keyword>
<organism evidence="1 2">
    <name type="scientific">Hamadaea flava</name>
    <dbReference type="NCBI Taxonomy" id="1742688"/>
    <lineage>
        <taxon>Bacteria</taxon>
        <taxon>Bacillati</taxon>
        <taxon>Actinomycetota</taxon>
        <taxon>Actinomycetes</taxon>
        <taxon>Micromonosporales</taxon>
        <taxon>Micromonosporaceae</taxon>
        <taxon>Hamadaea</taxon>
    </lineage>
</organism>
<name>A0ABV8LF88_9ACTN</name>
<dbReference type="RefSeq" id="WP_253758832.1">
    <property type="nucleotide sequence ID" value="NZ_JAMZDZ010000001.1"/>
</dbReference>
<sequence length="65" mass="7361">MSLTIELTLTRRWEIRDGAYHYIVDSDSALHARLRTLTGQVDEIQCARYYGALPAGTYRLEAVGC</sequence>
<reference evidence="2" key="1">
    <citation type="journal article" date="2019" name="Int. J. Syst. Evol. Microbiol.">
        <title>The Global Catalogue of Microorganisms (GCM) 10K type strain sequencing project: providing services to taxonomists for standard genome sequencing and annotation.</title>
        <authorList>
            <consortium name="The Broad Institute Genomics Platform"/>
            <consortium name="The Broad Institute Genome Sequencing Center for Infectious Disease"/>
            <person name="Wu L."/>
            <person name="Ma J."/>
        </authorList>
    </citation>
    <scope>NUCLEOTIDE SEQUENCE [LARGE SCALE GENOMIC DNA]</scope>
    <source>
        <strain evidence="2">CGMCC 4.7289</strain>
    </source>
</reference>
<gene>
    <name evidence="1" type="ORF">ACFOZ4_00765</name>
</gene>
<dbReference type="EMBL" id="JBHSAY010000003">
    <property type="protein sequence ID" value="MFC4129143.1"/>
    <property type="molecule type" value="Genomic_DNA"/>
</dbReference>